<keyword evidence="6" id="KW-1185">Reference proteome</keyword>
<feature type="transmembrane region" description="Helical" evidence="1">
    <location>
        <begin position="94"/>
        <end position="119"/>
    </location>
</feature>
<evidence type="ECO:0000313" key="4">
    <source>
        <dbReference type="EMBL" id="CAI3978381.1"/>
    </source>
</evidence>
<accession>A0A9P1BRZ9</accession>
<keyword evidence="1" id="KW-0812">Transmembrane</keyword>
<sequence>MARSLMAKCLALAAAAVALFALPSAFVPARQGAPAVSPAVAAGVAAGSMALPAWAYDMPDAQILLARVPGGKRTKELGLVVPIPEEDGLTDGQIAALFVVALVGLIAAVDLAKTLYFGINPTKFKTAKGKGSITPFMKRLIENGY</sequence>
<dbReference type="EMBL" id="CAMXCT020000406">
    <property type="protein sequence ID" value="CAL1131756.1"/>
    <property type="molecule type" value="Genomic_DNA"/>
</dbReference>
<protein>
    <submittedName>
        <fullName evidence="3">Uncharacterized protein</fullName>
    </submittedName>
</protein>
<proteinExistence type="predicted"/>
<dbReference type="EMBL" id="CAMXCT030000406">
    <property type="protein sequence ID" value="CAL4765693.1"/>
    <property type="molecule type" value="Genomic_DNA"/>
</dbReference>
<evidence type="ECO:0000256" key="1">
    <source>
        <dbReference type="SAM" id="Phobius"/>
    </source>
</evidence>
<dbReference type="EMBL" id="CAMXCT030000406">
    <property type="protein sequence ID" value="CAL4765685.1"/>
    <property type="molecule type" value="Genomic_DNA"/>
</dbReference>
<dbReference type="EMBL" id="CAMXCT010000406">
    <property type="protein sequence ID" value="CAI3978373.1"/>
    <property type="molecule type" value="Genomic_DNA"/>
</dbReference>
<name>A0A9P1BRZ9_9DINO</name>
<gene>
    <name evidence="3" type="ORF">C1SCF055_LOCUS6430</name>
    <name evidence="4" type="ORF">C1SCF055_LOCUS6436</name>
</gene>
<feature type="signal peptide" evidence="2">
    <location>
        <begin position="1"/>
        <end position="21"/>
    </location>
</feature>
<reference evidence="5" key="2">
    <citation type="submission" date="2024-04" db="EMBL/GenBank/DDBJ databases">
        <authorList>
            <person name="Chen Y."/>
            <person name="Shah S."/>
            <person name="Dougan E. K."/>
            <person name="Thang M."/>
            <person name="Chan C."/>
        </authorList>
    </citation>
    <scope>NUCLEOTIDE SEQUENCE [LARGE SCALE GENOMIC DNA]</scope>
</reference>
<dbReference type="EMBL" id="CAMXCT020000406">
    <property type="protein sequence ID" value="CAL1131748.1"/>
    <property type="molecule type" value="Genomic_DNA"/>
</dbReference>
<keyword evidence="2" id="KW-0732">Signal</keyword>
<dbReference type="AlphaFoldDB" id="A0A9P1BRZ9"/>
<keyword evidence="1" id="KW-0472">Membrane</keyword>
<evidence type="ECO:0000313" key="3">
    <source>
        <dbReference type="EMBL" id="CAI3978373.1"/>
    </source>
</evidence>
<reference evidence="3" key="1">
    <citation type="submission" date="2022-10" db="EMBL/GenBank/DDBJ databases">
        <authorList>
            <person name="Chen Y."/>
            <person name="Dougan E. K."/>
            <person name="Chan C."/>
            <person name="Rhodes N."/>
            <person name="Thang M."/>
        </authorList>
    </citation>
    <scope>NUCLEOTIDE SEQUENCE</scope>
</reference>
<comment type="caution">
    <text evidence="3">The sequence shown here is derived from an EMBL/GenBank/DDBJ whole genome shotgun (WGS) entry which is preliminary data.</text>
</comment>
<evidence type="ECO:0000313" key="6">
    <source>
        <dbReference type="Proteomes" id="UP001152797"/>
    </source>
</evidence>
<keyword evidence="1" id="KW-1133">Transmembrane helix</keyword>
<feature type="chain" id="PRO_5043269718" evidence="2">
    <location>
        <begin position="22"/>
        <end position="145"/>
    </location>
</feature>
<evidence type="ECO:0000313" key="5">
    <source>
        <dbReference type="EMBL" id="CAL1131748.1"/>
    </source>
</evidence>
<organism evidence="3">
    <name type="scientific">Cladocopium goreaui</name>
    <dbReference type="NCBI Taxonomy" id="2562237"/>
    <lineage>
        <taxon>Eukaryota</taxon>
        <taxon>Sar</taxon>
        <taxon>Alveolata</taxon>
        <taxon>Dinophyceae</taxon>
        <taxon>Suessiales</taxon>
        <taxon>Symbiodiniaceae</taxon>
        <taxon>Cladocopium</taxon>
    </lineage>
</organism>
<evidence type="ECO:0000256" key="2">
    <source>
        <dbReference type="SAM" id="SignalP"/>
    </source>
</evidence>
<dbReference type="EMBL" id="CAMXCT010000406">
    <property type="protein sequence ID" value="CAI3978381.1"/>
    <property type="molecule type" value="Genomic_DNA"/>
</dbReference>
<dbReference type="Proteomes" id="UP001152797">
    <property type="component" value="Unassembled WGS sequence"/>
</dbReference>
<dbReference type="OrthoDB" id="436545at2759"/>